<gene>
    <name evidence="1" type="ORF">D2E22_0186</name>
</gene>
<dbReference type="Proteomes" id="UP000288052">
    <property type="component" value="Unassembled WGS sequence"/>
</dbReference>
<accession>A0A430FA71</accession>
<sequence>MEKNIPVLIPQEMLDVTDSEYRRRALEEGPHANQLWIAEDDDHVEFLMIAGIDDDDPRIVHVIPMSNDPGEQTADGLVIDKTPIGMPMVAWPALGIPIPVRVLDTPLGDFCAGVAQAVTCDDPALNGHVHRAEDPDDFLAAYAQVSERAHTFQQWWAIGRHLPPLHQEQVIVFGVSEERKTYAEALKTALGLSAAQRNAIMNHGMPLTATQSKKMKQAGFPAAPPQAQEAIPDAYLIAAEQPRWRRILDDMDIDGDDVRLELARKAAFDLAARTSGRDAAAVNGALLKAVESMKNGQ</sequence>
<proteinExistence type="predicted"/>
<keyword evidence="2" id="KW-1185">Reference proteome</keyword>
<evidence type="ECO:0000313" key="2">
    <source>
        <dbReference type="Proteomes" id="UP000288052"/>
    </source>
</evidence>
<protein>
    <submittedName>
        <fullName evidence="1">Uncharacterized protein</fullName>
    </submittedName>
</protein>
<organism evidence="1 2">
    <name type="scientific">Bifidobacterium castoris</name>
    <dbReference type="NCBI Taxonomy" id="2306972"/>
    <lineage>
        <taxon>Bacteria</taxon>
        <taxon>Bacillati</taxon>
        <taxon>Actinomycetota</taxon>
        <taxon>Actinomycetes</taxon>
        <taxon>Bifidobacteriales</taxon>
        <taxon>Bifidobacteriaceae</taxon>
        <taxon>Bifidobacterium</taxon>
    </lineage>
</organism>
<reference evidence="1 2" key="1">
    <citation type="submission" date="2018-09" db="EMBL/GenBank/DDBJ databases">
        <title>Characterization of the phylogenetic diversity of five novel species belonging to the genus Bifidobacterium.</title>
        <authorList>
            <person name="Lugli G.A."/>
            <person name="Duranti S."/>
            <person name="Milani C."/>
        </authorList>
    </citation>
    <scope>NUCLEOTIDE SEQUENCE [LARGE SCALE GENOMIC DNA]</scope>
    <source>
        <strain evidence="1 2">2020B</strain>
    </source>
</reference>
<comment type="caution">
    <text evidence="1">The sequence shown here is derived from an EMBL/GenBank/DDBJ whole genome shotgun (WGS) entry which is preliminary data.</text>
</comment>
<dbReference type="AlphaFoldDB" id="A0A430FA71"/>
<evidence type="ECO:0000313" key="1">
    <source>
        <dbReference type="EMBL" id="RSX49725.1"/>
    </source>
</evidence>
<dbReference type="EMBL" id="QXGI01000001">
    <property type="protein sequence ID" value="RSX49725.1"/>
    <property type="molecule type" value="Genomic_DNA"/>
</dbReference>
<name>A0A430FA71_9BIFI</name>